<name>A0ACC1YME6_MELAZ</name>
<keyword evidence="2" id="KW-1185">Reference proteome</keyword>
<protein>
    <submittedName>
        <fullName evidence="1">Ubiquitin domain-containing protein</fullName>
    </submittedName>
</protein>
<organism evidence="1 2">
    <name type="scientific">Melia azedarach</name>
    <name type="common">Chinaberry tree</name>
    <dbReference type="NCBI Taxonomy" id="155640"/>
    <lineage>
        <taxon>Eukaryota</taxon>
        <taxon>Viridiplantae</taxon>
        <taxon>Streptophyta</taxon>
        <taxon>Embryophyta</taxon>
        <taxon>Tracheophyta</taxon>
        <taxon>Spermatophyta</taxon>
        <taxon>Magnoliopsida</taxon>
        <taxon>eudicotyledons</taxon>
        <taxon>Gunneridae</taxon>
        <taxon>Pentapetalae</taxon>
        <taxon>rosids</taxon>
        <taxon>malvids</taxon>
        <taxon>Sapindales</taxon>
        <taxon>Meliaceae</taxon>
        <taxon>Melia</taxon>
    </lineage>
</organism>
<comment type="caution">
    <text evidence="1">The sequence shown here is derived from an EMBL/GenBank/DDBJ whole genome shotgun (WGS) entry which is preliminary data.</text>
</comment>
<accession>A0ACC1YME6</accession>
<dbReference type="EMBL" id="CM051395">
    <property type="protein sequence ID" value="KAJ4724367.1"/>
    <property type="molecule type" value="Genomic_DNA"/>
</dbReference>
<evidence type="ECO:0000313" key="2">
    <source>
        <dbReference type="Proteomes" id="UP001164539"/>
    </source>
</evidence>
<dbReference type="Proteomes" id="UP001164539">
    <property type="component" value="Chromosome 2"/>
</dbReference>
<evidence type="ECO:0000313" key="1">
    <source>
        <dbReference type="EMBL" id="KAJ4724367.1"/>
    </source>
</evidence>
<reference evidence="1 2" key="1">
    <citation type="journal article" date="2023" name="Science">
        <title>Complex scaffold remodeling in plant triterpene biosynthesis.</title>
        <authorList>
            <person name="De La Pena R."/>
            <person name="Hodgson H."/>
            <person name="Liu J.C."/>
            <person name="Stephenson M.J."/>
            <person name="Martin A.C."/>
            <person name="Owen C."/>
            <person name="Harkess A."/>
            <person name="Leebens-Mack J."/>
            <person name="Jimenez L.E."/>
            <person name="Osbourn A."/>
            <person name="Sattely E.S."/>
        </authorList>
    </citation>
    <scope>NUCLEOTIDE SEQUENCE [LARGE SCALE GENOMIC DNA]</scope>
    <source>
        <strain evidence="2">cv. JPN11</strain>
        <tissue evidence="1">Leaf</tissue>
    </source>
</reference>
<sequence>MAATVKFKITGGEVVPEIEMLASATIFDLKKKIESILEVGVSRQTLRFNNQVLTNERKIERYNFSQSATLVLLVAPLPGHPRLKICVKSPYELSSNIRVKETTLVADLKKEISDRWIVAAKSMTLYRLSTKMEEDLPVSDYYVCEGSKIEVRYNFHSN</sequence>
<gene>
    <name evidence="1" type="ORF">OWV82_003368</name>
</gene>
<proteinExistence type="predicted"/>